<dbReference type="PROSITE" id="PS50297">
    <property type="entry name" value="ANK_REP_REGION"/>
    <property type="match status" value="14"/>
</dbReference>
<dbReference type="EMBL" id="CAJVCH010231239">
    <property type="protein sequence ID" value="CAG7732425.1"/>
    <property type="molecule type" value="Genomic_DNA"/>
</dbReference>
<name>A0A8J2P5D2_9HEXA</name>
<dbReference type="SMART" id="SM00248">
    <property type="entry name" value="ANK"/>
    <property type="match status" value="21"/>
</dbReference>
<dbReference type="AlphaFoldDB" id="A0A8J2P5D2"/>
<feature type="repeat" description="ANK" evidence="3">
    <location>
        <begin position="46"/>
        <end position="78"/>
    </location>
</feature>
<comment type="caution">
    <text evidence="4">The sequence shown here is derived from an EMBL/GenBank/DDBJ whole genome shotgun (WGS) entry which is preliminary data.</text>
</comment>
<feature type="repeat" description="ANK" evidence="3">
    <location>
        <begin position="388"/>
        <end position="420"/>
    </location>
</feature>
<dbReference type="PANTHER" id="PTHR24166">
    <property type="entry name" value="ROLLING PEBBLES, ISOFORM B"/>
    <property type="match status" value="1"/>
</dbReference>
<accession>A0A8J2P5D2</accession>
<organism evidence="4 5">
    <name type="scientific">Allacma fusca</name>
    <dbReference type="NCBI Taxonomy" id="39272"/>
    <lineage>
        <taxon>Eukaryota</taxon>
        <taxon>Metazoa</taxon>
        <taxon>Ecdysozoa</taxon>
        <taxon>Arthropoda</taxon>
        <taxon>Hexapoda</taxon>
        <taxon>Collembola</taxon>
        <taxon>Symphypleona</taxon>
        <taxon>Sminthuridae</taxon>
        <taxon>Allacma</taxon>
    </lineage>
</organism>
<feature type="repeat" description="ANK" evidence="3">
    <location>
        <begin position="354"/>
        <end position="387"/>
    </location>
</feature>
<feature type="repeat" description="ANK" evidence="3">
    <location>
        <begin position="650"/>
        <end position="682"/>
    </location>
</feature>
<gene>
    <name evidence="4" type="ORF">AFUS01_LOCUS20944</name>
</gene>
<feature type="repeat" description="ANK" evidence="3">
    <location>
        <begin position="583"/>
        <end position="615"/>
    </location>
</feature>
<feature type="repeat" description="ANK" evidence="3">
    <location>
        <begin position="254"/>
        <end position="286"/>
    </location>
</feature>
<evidence type="ECO:0000313" key="5">
    <source>
        <dbReference type="Proteomes" id="UP000708208"/>
    </source>
</evidence>
<keyword evidence="1" id="KW-0677">Repeat</keyword>
<reference evidence="4" key="1">
    <citation type="submission" date="2021-06" db="EMBL/GenBank/DDBJ databases">
        <authorList>
            <person name="Hodson N. C."/>
            <person name="Mongue J. A."/>
            <person name="Jaron S. K."/>
        </authorList>
    </citation>
    <scope>NUCLEOTIDE SEQUENCE</scope>
</reference>
<feature type="repeat" description="ANK" evidence="3">
    <location>
        <begin position="683"/>
        <end position="715"/>
    </location>
</feature>
<dbReference type="InterPro" id="IPR002110">
    <property type="entry name" value="Ankyrin_rpt"/>
</dbReference>
<proteinExistence type="predicted"/>
<evidence type="ECO:0000256" key="2">
    <source>
        <dbReference type="ARBA" id="ARBA00023043"/>
    </source>
</evidence>
<evidence type="ECO:0000256" key="1">
    <source>
        <dbReference type="ARBA" id="ARBA00022737"/>
    </source>
</evidence>
<evidence type="ECO:0000313" key="4">
    <source>
        <dbReference type="EMBL" id="CAG7732425.1"/>
    </source>
</evidence>
<feature type="repeat" description="ANK" evidence="3">
    <location>
        <begin position="287"/>
        <end position="319"/>
    </location>
</feature>
<feature type="repeat" description="ANK" evidence="3">
    <location>
        <begin position="753"/>
        <end position="785"/>
    </location>
</feature>
<dbReference type="PANTHER" id="PTHR24166:SF48">
    <property type="entry name" value="PROTEIN VAPYRIN"/>
    <property type="match status" value="1"/>
</dbReference>
<keyword evidence="2 3" id="KW-0040">ANK repeat</keyword>
<protein>
    <submittedName>
        <fullName evidence="4">Uncharacterized protein</fullName>
    </submittedName>
</protein>
<feature type="repeat" description="ANK" evidence="3">
    <location>
        <begin position="320"/>
        <end position="352"/>
    </location>
</feature>
<feature type="repeat" description="ANK" evidence="3">
    <location>
        <begin position="220"/>
        <end position="243"/>
    </location>
</feature>
<evidence type="ECO:0000256" key="3">
    <source>
        <dbReference type="PROSITE-ProRule" id="PRU00023"/>
    </source>
</evidence>
<dbReference type="OrthoDB" id="8182325at2759"/>
<sequence length="791" mass="86737">MTRFFSSNWVNQIYSVIPVGVRATNPRAEPVNSLKMLFKLYVHKDDGLTPIHIAVLHGRDETVRFLIFKRADVTAVTSKKKNNVLHLACTRPSGNGTAILKVLLPVVPRDTRITKDADGNIPLFTALYVGNKSACQELLSYAGHEQMRVQAGETKDTPLHLAFRRKDLDIARVFVDHGANVDAKNGEGQTPLHIAAERGEDNLVKFLYLCKAKGNVADNEDRTPIHLAAMNGHTKIIELLTEKFRVSVFDRTKDGSTLMHIASLHGHPETAMALYRKGVPLQMPNKGGARSLHIAARHGHSAMISKLLEKGEKVDATTNDNYTALHLAVEFGRPNVVETLLGFGAQVHIKGGKEQETPLHIAARVDGGDKCASMLLKSGADPNITMENGETPLHVAARHGRLRIIRLLLNDYANPLYKSKDGETPLHQACRHGHLRVVKELLTFIQRERGEVEVNKYINSVTSKGESALHYASRLNQKQLEARGASPDTGREIAKLLLDGGASVHSQTKENHETAFHYCAREGNNDIMKEMLGRMNAVECQRALNKQSAKGWSPLLLACNKGHYEVAKTLLENNARVDVFDNEGRSGLHLASEQGFQDVCGILLQYRAFINAKSRVGLTSLHMAAQKGYTKLCLFLIQEHNAFVDVVTLKKQTPLHLAAKSGQLEVCKVLLGLRANPDAADDHGQKPIHLAAENNHSEVIKLFLKHQASLASSSTKNGSTCAHLAAEKGSISVLEELMKFDKQGVISARNRSTDATALQLAAEGGHADLVKTLLNAGAVATDENRVHHFGN</sequence>
<dbReference type="InterPro" id="IPR050889">
    <property type="entry name" value="Dendritic_Spine_Reg/Scaffold"/>
</dbReference>
<feature type="repeat" description="ANK" evidence="3">
    <location>
        <begin position="464"/>
        <end position="509"/>
    </location>
</feature>
<dbReference type="Pfam" id="PF12796">
    <property type="entry name" value="Ank_2"/>
    <property type="match status" value="6"/>
</dbReference>
<feature type="repeat" description="ANK" evidence="3">
    <location>
        <begin position="550"/>
        <end position="582"/>
    </location>
</feature>
<dbReference type="Proteomes" id="UP000708208">
    <property type="component" value="Unassembled WGS sequence"/>
</dbReference>
<dbReference type="Pfam" id="PF00023">
    <property type="entry name" value="Ank"/>
    <property type="match status" value="2"/>
</dbReference>
<feature type="repeat" description="ANK" evidence="3">
    <location>
        <begin position="154"/>
        <end position="186"/>
    </location>
</feature>
<dbReference type="PROSITE" id="PS50088">
    <property type="entry name" value="ANK_REPEAT"/>
    <property type="match status" value="16"/>
</dbReference>
<keyword evidence="5" id="KW-1185">Reference proteome</keyword>
<feature type="repeat" description="ANK" evidence="3">
    <location>
        <begin position="421"/>
        <end position="442"/>
    </location>
</feature>
<feature type="repeat" description="ANK" evidence="3">
    <location>
        <begin position="187"/>
        <end position="219"/>
    </location>
</feature>
<dbReference type="Pfam" id="PF13637">
    <property type="entry name" value="Ank_4"/>
    <property type="match status" value="1"/>
</dbReference>